<dbReference type="RefSeq" id="WP_155110392.1">
    <property type="nucleotide sequence ID" value="NZ_WMIB01000001.1"/>
</dbReference>
<protein>
    <submittedName>
        <fullName evidence="1">Sporulation inhibitor of replication protein SirA</fullName>
    </submittedName>
</protein>
<dbReference type="InterPro" id="IPR038449">
    <property type="entry name" value="SirA_sf"/>
</dbReference>
<dbReference type="Proteomes" id="UP000434639">
    <property type="component" value="Unassembled WGS sequence"/>
</dbReference>
<evidence type="ECO:0000313" key="2">
    <source>
        <dbReference type="Proteomes" id="UP000434639"/>
    </source>
</evidence>
<keyword evidence="2" id="KW-1185">Reference proteome</keyword>
<reference evidence="1 2" key="1">
    <citation type="journal article" date="2017" name="Int. J. Syst. Evol. Microbiol.">
        <title>Bacillus mangrovi sp. nov., isolated from a sediment sample from a mangrove forest.</title>
        <authorList>
            <person name="Gupta V."/>
            <person name="Singh P.K."/>
            <person name="Korpole S."/>
            <person name="Tanuku N.R.S."/>
            <person name="Pinnaka A.K."/>
        </authorList>
    </citation>
    <scope>NUCLEOTIDE SEQUENCE [LARGE SCALE GENOMIC DNA]</scope>
    <source>
        <strain evidence="1 2">KCTC 33872</strain>
    </source>
</reference>
<dbReference type="EMBL" id="WMIB01000001">
    <property type="protein sequence ID" value="MTH51828.1"/>
    <property type="molecule type" value="Genomic_DNA"/>
</dbReference>
<dbReference type="AlphaFoldDB" id="A0A7X2S0R9"/>
<dbReference type="Gene3D" id="3.30.310.250">
    <property type="entry name" value="Sporulation inhibitor of replication protein SirA"/>
    <property type="match status" value="1"/>
</dbReference>
<organism evidence="1 2">
    <name type="scientific">Metabacillus mangrovi</name>
    <dbReference type="NCBI Taxonomy" id="1491830"/>
    <lineage>
        <taxon>Bacteria</taxon>
        <taxon>Bacillati</taxon>
        <taxon>Bacillota</taxon>
        <taxon>Bacilli</taxon>
        <taxon>Bacillales</taxon>
        <taxon>Bacillaceae</taxon>
        <taxon>Metabacillus</taxon>
    </lineage>
</organism>
<evidence type="ECO:0000313" key="1">
    <source>
        <dbReference type="EMBL" id="MTH51828.1"/>
    </source>
</evidence>
<dbReference type="Pfam" id="PF10747">
    <property type="entry name" value="SirA"/>
    <property type="match status" value="1"/>
</dbReference>
<accession>A0A7X2S0R9</accession>
<dbReference type="OrthoDB" id="2736584at2"/>
<sequence>MVRHYYLYLIEEEFASHYFGKEAKIFDLIKNFQWTSIHDGSYEMLNRQVLYISRDLPVKEIHELLNGFLMHRKGYRRLGSLHRLVLSAEQGQATLLVKDRYIEIDAQGSFEAETIFFEILRKMDPCFIAMDFQSQRYGWLNPISERNFV</sequence>
<name>A0A7X2S0R9_9BACI</name>
<dbReference type="InterPro" id="IPR019683">
    <property type="entry name" value="SirA"/>
</dbReference>
<gene>
    <name evidence="1" type="primary">sirA</name>
    <name evidence="1" type="ORF">GKZ89_00305</name>
</gene>
<proteinExistence type="predicted"/>
<comment type="caution">
    <text evidence="1">The sequence shown here is derived from an EMBL/GenBank/DDBJ whole genome shotgun (WGS) entry which is preliminary data.</text>
</comment>